<feature type="region of interest" description="Disordered" evidence="1">
    <location>
        <begin position="1"/>
        <end position="30"/>
    </location>
</feature>
<reference evidence="2" key="1">
    <citation type="submission" date="2021-12" db="EMBL/GenBank/DDBJ databases">
        <title>Comparative genomics, transcriptomics and evolutionary studies reveal genomic signatures of adaptation to plant cell wall in hemibiotrophic fungi.</title>
        <authorList>
            <consortium name="DOE Joint Genome Institute"/>
            <person name="Baroncelli R."/>
            <person name="Diaz J.F."/>
            <person name="Benocci T."/>
            <person name="Peng M."/>
            <person name="Battaglia E."/>
            <person name="Haridas S."/>
            <person name="Andreopoulos W."/>
            <person name="Labutti K."/>
            <person name="Pangilinan J."/>
            <person name="Floch G.L."/>
            <person name="Makela M.R."/>
            <person name="Henrissat B."/>
            <person name="Grigoriev I.V."/>
            <person name="Crouch J.A."/>
            <person name="De Vries R.P."/>
            <person name="Sukno S.A."/>
            <person name="Thon M.R."/>
        </authorList>
    </citation>
    <scope>NUCLEOTIDE SEQUENCE</scope>
    <source>
        <strain evidence="2">CBS 112980</strain>
    </source>
</reference>
<sequence length="267" mass="28761">MQTIKLPDNATPTNNDQLTGHAAGGTSGRATTQMRDSLAEFLAVPNTCPVRDSCSSSRFIEKTAVMFVAILALVPHTTDPSACSPSLAVRLFHASFRDVQDHSEYQGSVRRRTTSILSSLSCATVAVVAGISNISDLSMVWSPLSSQNGWLRERSACAFQRRDRIFGHIAGHSGCVEFDTAATKACLLAKIAVNQISQAPVLITIFPHTSPPDPRSKSVFKPACCPSHVVEDGNENASHVMNHARTRIGLRLFLQNSSSSPFFTFSG</sequence>
<organism evidence="2 3">
    <name type="scientific">Glomerella acutata</name>
    <name type="common">Colletotrichum acutatum</name>
    <dbReference type="NCBI Taxonomy" id="27357"/>
    <lineage>
        <taxon>Eukaryota</taxon>
        <taxon>Fungi</taxon>
        <taxon>Dikarya</taxon>
        <taxon>Ascomycota</taxon>
        <taxon>Pezizomycotina</taxon>
        <taxon>Sordariomycetes</taxon>
        <taxon>Hypocreomycetidae</taxon>
        <taxon>Glomerellales</taxon>
        <taxon>Glomerellaceae</taxon>
        <taxon>Colletotrichum</taxon>
        <taxon>Colletotrichum acutatum species complex</taxon>
    </lineage>
</organism>
<accession>A0AAD8XA90</accession>
<proteinExistence type="predicted"/>
<keyword evidence="3" id="KW-1185">Reference proteome</keyword>
<protein>
    <submittedName>
        <fullName evidence="2">Uncharacterized protein</fullName>
    </submittedName>
</protein>
<comment type="caution">
    <text evidence="2">The sequence shown here is derived from an EMBL/GenBank/DDBJ whole genome shotgun (WGS) entry which is preliminary data.</text>
</comment>
<dbReference type="Proteomes" id="UP001244207">
    <property type="component" value="Unassembled WGS sequence"/>
</dbReference>
<dbReference type="EMBL" id="JAHMHS010000169">
    <property type="protein sequence ID" value="KAK1710592.1"/>
    <property type="molecule type" value="Genomic_DNA"/>
</dbReference>
<dbReference type="GeneID" id="85394829"/>
<dbReference type="RefSeq" id="XP_060358871.1">
    <property type="nucleotide sequence ID" value="XM_060510930.1"/>
</dbReference>
<evidence type="ECO:0000313" key="3">
    <source>
        <dbReference type="Proteomes" id="UP001244207"/>
    </source>
</evidence>
<evidence type="ECO:0000256" key="1">
    <source>
        <dbReference type="SAM" id="MobiDB-lite"/>
    </source>
</evidence>
<name>A0AAD8XA90_GLOAC</name>
<dbReference type="AlphaFoldDB" id="A0AAD8XA90"/>
<evidence type="ECO:0000313" key="2">
    <source>
        <dbReference type="EMBL" id="KAK1710592.1"/>
    </source>
</evidence>
<gene>
    <name evidence="2" type="ORF">BDZ83DRAFT_657046</name>
</gene>